<evidence type="ECO:0000313" key="2">
    <source>
        <dbReference type="EMBL" id="AGB36451.1"/>
    </source>
</evidence>
<keyword evidence="3" id="KW-1185">Reference proteome</keyword>
<dbReference type="Proteomes" id="UP000010878">
    <property type="component" value="Chromosome"/>
</dbReference>
<protein>
    <submittedName>
        <fullName evidence="2">Uncharacterized protein</fullName>
    </submittedName>
</protein>
<dbReference type="AlphaFoldDB" id="L0JUL5"/>
<reference evidence="2 3" key="1">
    <citation type="submission" date="2012-11" db="EMBL/GenBank/DDBJ databases">
        <title>FINISHED of Natronococcus occultus SP4, DSM 3396.</title>
        <authorList>
            <consortium name="DOE Joint Genome Institute"/>
            <person name="Eisen J."/>
            <person name="Huntemann M."/>
            <person name="Wei C.-L."/>
            <person name="Han J."/>
            <person name="Detter J.C."/>
            <person name="Han C."/>
            <person name="Tapia R."/>
            <person name="Chen A."/>
            <person name="Kyrpides N."/>
            <person name="Mavromatis K."/>
            <person name="Markowitz V."/>
            <person name="Szeto E."/>
            <person name="Ivanova N."/>
            <person name="Mikhailova N."/>
            <person name="Ovchinnikova G."/>
            <person name="Pagani I."/>
            <person name="Pati A."/>
            <person name="Goodwin L."/>
            <person name="Nordberg H.P."/>
            <person name="Cantor M.N."/>
            <person name="Hua S.X."/>
            <person name="Woyke T."/>
            <person name="Eisen J."/>
            <person name="Klenk H.-P."/>
            <person name="Klenk H.-P."/>
        </authorList>
    </citation>
    <scope>NUCLEOTIDE SEQUENCE [LARGE SCALE GENOMIC DNA]</scope>
    <source>
        <strain evidence="2 3">SP4</strain>
    </source>
</reference>
<proteinExistence type="predicted"/>
<organism evidence="2 3">
    <name type="scientific">Natronococcus occultus SP4</name>
    <dbReference type="NCBI Taxonomy" id="694430"/>
    <lineage>
        <taxon>Archaea</taxon>
        <taxon>Methanobacteriati</taxon>
        <taxon>Methanobacteriota</taxon>
        <taxon>Stenosarchaea group</taxon>
        <taxon>Halobacteria</taxon>
        <taxon>Halobacteriales</taxon>
        <taxon>Natrialbaceae</taxon>
        <taxon>Natronococcus</taxon>
    </lineage>
</organism>
<dbReference type="RefSeq" id="WP_015319905.1">
    <property type="nucleotide sequence ID" value="NC_019974.1"/>
</dbReference>
<name>L0JUL5_9EURY</name>
<dbReference type="GeneID" id="54763842"/>
<dbReference type="STRING" id="694430.Natoc_0590"/>
<sequence>MLQAGLDRLREWLAVEDPDGRIRGAGDAVTSPRRRRLPTAKGRSAAGADGDA</sequence>
<feature type="region of interest" description="Disordered" evidence="1">
    <location>
        <begin position="20"/>
        <end position="52"/>
    </location>
</feature>
<dbReference type="HOGENOM" id="CLU_3075441_0_0_2"/>
<dbReference type="eggNOG" id="arCOG11876">
    <property type="taxonomic scope" value="Archaea"/>
</dbReference>
<dbReference type="OrthoDB" id="263418at2157"/>
<gene>
    <name evidence="2" type="ORF">Natoc_0590</name>
</gene>
<dbReference type="EMBL" id="CP003929">
    <property type="protein sequence ID" value="AGB36451.1"/>
    <property type="molecule type" value="Genomic_DNA"/>
</dbReference>
<evidence type="ECO:0000313" key="3">
    <source>
        <dbReference type="Proteomes" id="UP000010878"/>
    </source>
</evidence>
<evidence type="ECO:0000256" key="1">
    <source>
        <dbReference type="SAM" id="MobiDB-lite"/>
    </source>
</evidence>
<dbReference type="KEGG" id="nou:Natoc_0590"/>
<accession>L0JUL5</accession>